<organism evidence="1">
    <name type="scientific">marine sediment metagenome</name>
    <dbReference type="NCBI Taxonomy" id="412755"/>
    <lineage>
        <taxon>unclassified sequences</taxon>
        <taxon>metagenomes</taxon>
        <taxon>ecological metagenomes</taxon>
    </lineage>
</organism>
<dbReference type="EMBL" id="LAZR01000009">
    <property type="protein sequence ID" value="KKO08564.1"/>
    <property type="molecule type" value="Genomic_DNA"/>
</dbReference>
<name>A0A0F9YUQ9_9ZZZZ</name>
<comment type="caution">
    <text evidence="1">The sequence shown here is derived from an EMBL/GenBank/DDBJ whole genome shotgun (WGS) entry which is preliminary data.</text>
</comment>
<proteinExistence type="predicted"/>
<accession>A0A0F9YUQ9</accession>
<sequence>MPRKKHTSKEIEAVIQELEALGWDLIEGKGHVWGILRCPANDKECRCGTFCNMSVWSTPKNPQQHAKKVRQKALSCVRLEKKCEGKADG</sequence>
<reference evidence="1" key="1">
    <citation type="journal article" date="2015" name="Nature">
        <title>Complex archaea that bridge the gap between prokaryotes and eukaryotes.</title>
        <authorList>
            <person name="Spang A."/>
            <person name="Saw J.H."/>
            <person name="Jorgensen S.L."/>
            <person name="Zaremba-Niedzwiedzka K."/>
            <person name="Martijn J."/>
            <person name="Lind A.E."/>
            <person name="van Eijk R."/>
            <person name="Schleper C."/>
            <person name="Guy L."/>
            <person name="Ettema T.J."/>
        </authorList>
    </citation>
    <scope>NUCLEOTIDE SEQUENCE</scope>
</reference>
<evidence type="ECO:0000313" key="1">
    <source>
        <dbReference type="EMBL" id="KKO08564.1"/>
    </source>
</evidence>
<protein>
    <submittedName>
        <fullName evidence="1">Uncharacterized protein</fullName>
    </submittedName>
</protein>
<dbReference type="AlphaFoldDB" id="A0A0F9YUQ9"/>
<gene>
    <name evidence="1" type="ORF">LCGC14_0045040</name>
</gene>